<dbReference type="EMBL" id="JAKKDL010000002">
    <property type="protein sequence ID" value="MCF7529116.1"/>
    <property type="molecule type" value="Genomic_DNA"/>
</dbReference>
<dbReference type="RefSeq" id="WP_237092411.1">
    <property type="nucleotide sequence ID" value="NZ_JAKKDL010000002.1"/>
</dbReference>
<dbReference type="Pfam" id="PF02604">
    <property type="entry name" value="PhdYeFM_antitox"/>
    <property type="match status" value="1"/>
</dbReference>
<evidence type="ECO:0000256" key="2">
    <source>
        <dbReference type="RuleBase" id="RU362080"/>
    </source>
</evidence>
<evidence type="ECO:0000256" key="1">
    <source>
        <dbReference type="ARBA" id="ARBA00009981"/>
    </source>
</evidence>
<gene>
    <name evidence="4" type="ORF">L4H06_02560</name>
</gene>
<comment type="function">
    <text evidence="2">Antitoxin component of a type II toxin-antitoxin (TA) system.</text>
</comment>
<feature type="region of interest" description="Disordered" evidence="3">
    <location>
        <begin position="1"/>
        <end position="21"/>
    </location>
</feature>
<dbReference type="Proteomes" id="UP001201397">
    <property type="component" value="Unassembled WGS sequence"/>
</dbReference>
<protein>
    <recommendedName>
        <fullName evidence="2">Antitoxin</fullName>
    </recommendedName>
</protein>
<reference evidence="4" key="1">
    <citation type="submission" date="2022-01" db="EMBL/GenBank/DDBJ databases">
        <title>Neisseria sp. ZJ104.</title>
        <authorList>
            <person name="Yang C."/>
        </authorList>
    </citation>
    <scope>NUCLEOTIDE SEQUENCE</scope>
    <source>
        <strain evidence="4">ZJ104</strain>
    </source>
</reference>
<comment type="similarity">
    <text evidence="1 2">Belongs to the phD/YefM antitoxin family.</text>
</comment>
<comment type="caution">
    <text evidence="4">The sequence shown here is derived from an EMBL/GenBank/DDBJ whole genome shotgun (WGS) entry which is preliminary data.</text>
</comment>
<name>A0AAW5AKZ4_9NEIS</name>
<dbReference type="SUPFAM" id="SSF143120">
    <property type="entry name" value="YefM-like"/>
    <property type="match status" value="1"/>
</dbReference>
<sequence>MQIFSSREFNQRTSQAQKAAATAPVIITHRGVPAQVLLSYADYQKLTGKPQTALEALTPCAELSAELENIEFDLPPRSNTQRPPVDFSMED</sequence>
<dbReference type="InterPro" id="IPR006442">
    <property type="entry name" value="Antitoxin_Phd/YefM"/>
</dbReference>
<organism evidence="4 5">
    <name type="scientific">Neisseria lisongii</name>
    <dbReference type="NCBI Taxonomy" id="2912188"/>
    <lineage>
        <taxon>Bacteria</taxon>
        <taxon>Pseudomonadati</taxon>
        <taxon>Pseudomonadota</taxon>
        <taxon>Betaproteobacteria</taxon>
        <taxon>Neisseriales</taxon>
        <taxon>Neisseriaceae</taxon>
        <taxon>Neisseria</taxon>
    </lineage>
</organism>
<dbReference type="Gene3D" id="3.40.1620.10">
    <property type="entry name" value="YefM-like domain"/>
    <property type="match status" value="1"/>
</dbReference>
<proteinExistence type="inferred from homology"/>
<dbReference type="NCBIfam" id="TIGR01552">
    <property type="entry name" value="phd_fam"/>
    <property type="match status" value="1"/>
</dbReference>
<evidence type="ECO:0000256" key="3">
    <source>
        <dbReference type="SAM" id="MobiDB-lite"/>
    </source>
</evidence>
<dbReference type="AlphaFoldDB" id="A0AAW5AKZ4"/>
<dbReference type="InterPro" id="IPR036165">
    <property type="entry name" value="YefM-like_sf"/>
</dbReference>
<evidence type="ECO:0000313" key="4">
    <source>
        <dbReference type="EMBL" id="MCF7529116.1"/>
    </source>
</evidence>
<accession>A0AAW5AKZ4</accession>
<feature type="compositionally biased region" description="Polar residues" evidence="3">
    <location>
        <begin position="1"/>
        <end position="17"/>
    </location>
</feature>
<evidence type="ECO:0000313" key="5">
    <source>
        <dbReference type="Proteomes" id="UP001201397"/>
    </source>
</evidence>